<reference evidence="1" key="1">
    <citation type="submission" date="2023-04" db="EMBL/GenBank/DDBJ databases">
        <title>Chromosome-level genome of Chaenocephalus aceratus.</title>
        <authorList>
            <person name="Park H."/>
        </authorList>
    </citation>
    <scope>NUCLEOTIDE SEQUENCE</scope>
    <source>
        <strain evidence="1">DE</strain>
        <tissue evidence="1">Muscle</tissue>
    </source>
</reference>
<comment type="caution">
    <text evidence="1">The sequence shown here is derived from an EMBL/GenBank/DDBJ whole genome shotgun (WGS) entry which is preliminary data.</text>
</comment>
<protein>
    <submittedName>
        <fullName evidence="1">Lymphocyte antigen 6 complex locus protein G6f</fullName>
    </submittedName>
</protein>
<dbReference type="EMBL" id="JASDAP010000013">
    <property type="protein sequence ID" value="KAK1892952.1"/>
    <property type="molecule type" value="Genomic_DNA"/>
</dbReference>
<dbReference type="Proteomes" id="UP001228049">
    <property type="component" value="Unassembled WGS sequence"/>
</dbReference>
<dbReference type="AlphaFoldDB" id="A0AAD9C1R1"/>
<organism evidence="1 2">
    <name type="scientific">Dissostichus eleginoides</name>
    <name type="common">Patagonian toothfish</name>
    <name type="synonym">Dissostichus amissus</name>
    <dbReference type="NCBI Taxonomy" id="100907"/>
    <lineage>
        <taxon>Eukaryota</taxon>
        <taxon>Metazoa</taxon>
        <taxon>Chordata</taxon>
        <taxon>Craniata</taxon>
        <taxon>Vertebrata</taxon>
        <taxon>Euteleostomi</taxon>
        <taxon>Actinopterygii</taxon>
        <taxon>Neopterygii</taxon>
        <taxon>Teleostei</taxon>
        <taxon>Neoteleostei</taxon>
        <taxon>Acanthomorphata</taxon>
        <taxon>Eupercaria</taxon>
        <taxon>Perciformes</taxon>
        <taxon>Notothenioidei</taxon>
        <taxon>Nototheniidae</taxon>
        <taxon>Dissostichus</taxon>
    </lineage>
</organism>
<sequence length="79" mass="8661">MNCFGSGIHNYKNGAAIFSTVLRPGTQQTAKSPSTLLSRRLFLLRFPERRLETAEAVPAVSSEISNMGLRASRPQAKPE</sequence>
<accession>A0AAD9C1R1</accession>
<evidence type="ECO:0000313" key="2">
    <source>
        <dbReference type="Proteomes" id="UP001228049"/>
    </source>
</evidence>
<keyword evidence="2" id="KW-1185">Reference proteome</keyword>
<proteinExistence type="predicted"/>
<evidence type="ECO:0000313" key="1">
    <source>
        <dbReference type="EMBL" id="KAK1892952.1"/>
    </source>
</evidence>
<name>A0AAD9C1R1_DISEL</name>
<gene>
    <name evidence="1" type="ORF">KUDE01_008023</name>
</gene>